<keyword evidence="1" id="KW-0812">Transmembrane</keyword>
<feature type="transmembrane region" description="Helical" evidence="1">
    <location>
        <begin position="9"/>
        <end position="26"/>
    </location>
</feature>
<keyword evidence="3" id="KW-1185">Reference proteome</keyword>
<keyword evidence="1" id="KW-1133">Transmembrane helix</keyword>
<dbReference type="EMBL" id="JBEPLO010000020">
    <property type="protein sequence ID" value="MET3558629.1"/>
    <property type="molecule type" value="Genomic_DNA"/>
</dbReference>
<feature type="transmembrane region" description="Helical" evidence="1">
    <location>
        <begin position="64"/>
        <end position="79"/>
    </location>
</feature>
<evidence type="ECO:0000313" key="3">
    <source>
        <dbReference type="Proteomes" id="UP001549122"/>
    </source>
</evidence>
<reference evidence="2 3" key="1">
    <citation type="submission" date="2024-06" db="EMBL/GenBank/DDBJ databases">
        <title>Genomic Encyclopedia of Type Strains, Phase IV (KMG-IV): sequencing the most valuable type-strain genomes for metagenomic binning, comparative biology and taxonomic classification.</title>
        <authorList>
            <person name="Goeker M."/>
        </authorList>
    </citation>
    <scope>NUCLEOTIDE SEQUENCE [LARGE SCALE GENOMIC DNA]</scope>
    <source>
        <strain evidence="2 3">DSM 28303</strain>
    </source>
</reference>
<name>A0ABV2FJ74_9STRE</name>
<protein>
    <submittedName>
        <fullName evidence="2">Uncharacterized protein</fullName>
    </submittedName>
</protein>
<proteinExistence type="predicted"/>
<evidence type="ECO:0000256" key="1">
    <source>
        <dbReference type="SAM" id="Phobius"/>
    </source>
</evidence>
<evidence type="ECO:0000313" key="2">
    <source>
        <dbReference type="EMBL" id="MET3558629.1"/>
    </source>
</evidence>
<accession>A0ABV2FJ74</accession>
<keyword evidence="1" id="KW-0472">Membrane</keyword>
<sequence>MKITFNKQFYKNVFIYLFILNLVHLIKTNFFQNSAPKIILMFLALGFQLFFALTAPLQERRRNKWLILIFVLSTIWTIYA</sequence>
<comment type="caution">
    <text evidence="2">The sequence shown here is derived from an EMBL/GenBank/DDBJ whole genome shotgun (WGS) entry which is preliminary data.</text>
</comment>
<dbReference type="Proteomes" id="UP001549122">
    <property type="component" value="Unassembled WGS sequence"/>
</dbReference>
<gene>
    <name evidence="2" type="ORF">ABID29_001755</name>
</gene>
<feature type="transmembrane region" description="Helical" evidence="1">
    <location>
        <begin position="38"/>
        <end position="57"/>
    </location>
</feature>
<organism evidence="2 3">
    <name type="scientific">Streptococcus rupicaprae</name>
    <dbReference type="NCBI Taxonomy" id="759619"/>
    <lineage>
        <taxon>Bacteria</taxon>
        <taxon>Bacillati</taxon>
        <taxon>Bacillota</taxon>
        <taxon>Bacilli</taxon>
        <taxon>Lactobacillales</taxon>
        <taxon>Streptococcaceae</taxon>
        <taxon>Streptococcus</taxon>
    </lineage>
</organism>